<dbReference type="EMBL" id="NLAX01000010">
    <property type="protein sequence ID" value="PKS08997.1"/>
    <property type="molecule type" value="Genomic_DNA"/>
</dbReference>
<gene>
    <name evidence="3" type="ORF">jhhlp_003610</name>
</gene>
<feature type="compositionally biased region" description="Basic and acidic residues" evidence="2">
    <location>
        <begin position="120"/>
        <end position="129"/>
    </location>
</feature>
<feature type="region of interest" description="Disordered" evidence="2">
    <location>
        <begin position="115"/>
        <end position="136"/>
    </location>
</feature>
<dbReference type="InterPro" id="IPR052973">
    <property type="entry name" value="Fungal_sec-metab_reg_TF"/>
</dbReference>
<evidence type="ECO:0000256" key="2">
    <source>
        <dbReference type="SAM" id="MobiDB-lite"/>
    </source>
</evidence>
<keyword evidence="4" id="KW-1185">Reference proteome</keyword>
<dbReference type="Proteomes" id="UP000233524">
    <property type="component" value="Unassembled WGS sequence"/>
</dbReference>
<keyword evidence="1" id="KW-0539">Nucleus</keyword>
<dbReference type="AlphaFoldDB" id="A0A2N3N9B9"/>
<dbReference type="CDD" id="cd00067">
    <property type="entry name" value="GAL4"/>
    <property type="match status" value="1"/>
</dbReference>
<dbReference type="PANTHER" id="PTHR35392:SF2">
    <property type="entry name" value="ZN(II)2CYS6 TRANSCRIPTION FACTOR (EUROFUNG)"/>
    <property type="match status" value="1"/>
</dbReference>
<dbReference type="OrthoDB" id="5417895at2759"/>
<organism evidence="3 4">
    <name type="scientific">Lomentospora prolificans</name>
    <dbReference type="NCBI Taxonomy" id="41688"/>
    <lineage>
        <taxon>Eukaryota</taxon>
        <taxon>Fungi</taxon>
        <taxon>Dikarya</taxon>
        <taxon>Ascomycota</taxon>
        <taxon>Pezizomycotina</taxon>
        <taxon>Sordariomycetes</taxon>
        <taxon>Hypocreomycetidae</taxon>
        <taxon>Microascales</taxon>
        <taxon>Microascaceae</taxon>
        <taxon>Lomentospora</taxon>
    </lineage>
</organism>
<dbReference type="InterPro" id="IPR001138">
    <property type="entry name" value="Zn2Cys6_DnaBD"/>
</dbReference>
<accession>A0A2N3N9B9</accession>
<dbReference type="VEuPathDB" id="FungiDB:jhhlp_003610"/>
<comment type="caution">
    <text evidence="3">The sequence shown here is derived from an EMBL/GenBank/DDBJ whole genome shotgun (WGS) entry which is preliminary data.</text>
</comment>
<protein>
    <submittedName>
        <fullName evidence="3">Uncharacterized protein</fullName>
    </submittedName>
</protein>
<dbReference type="PANTHER" id="PTHR35392">
    <property type="entry name" value="ZN(II)2CYS6 TRANSCRIPTION FACTOR (EUROFUNG)-RELATED-RELATED"/>
    <property type="match status" value="1"/>
</dbReference>
<sequence length="735" mass="80537">MGRKPNQVIASYFHRGPKLADNSNRYPHTCKLCGEDFPKGRIDSLTNHITKPGKCPAISESARIQACLALHSIPNPAALQRKQGARAGENGPNPADPTMTANWSALEALAEASRRVNMSETHDNRDHDSSPSTPSAAHYMVGAQFTLDNPPANYGNPTQASKAGGGALPEGEGMYKVYLSLGSTTLPDVSSTSSPVSPGVHHDVSAKETSLTNAAHTQAPAPVTDTEIDSTNLSVAAAATARLNPSFLDPQLIAEEVTASLAPTTEPNHAIADPLPSQNASSPPWGEITYLATSPTAVAQHHEALQAPLPLQKGGVRMDTGDVSSNGRPRHSRARFDPTRRKEVQEVRKIGACIRCRILRKNCGKGNPCDTCRKVLSPRVWRSGCVRTRLHEQLDLYSAGVQVVLAQRRYNLLKSSLRIANTGTIVEASQFPDTSHQISLPVFQTLVTPPTSPSPQDGEVEAETRSVMIDCEAEDIPNIIEGYMRQVLTVLIEREPSHFVRVLLETATQLLEEPGGDLLRRALELWGLVEIIDRERQWKLIEKRPGEENSEPRYIRETSEKPDLDVYTIMCLQLNAAAERKANATSMTLLNGMQRILQDSKIKIGFPMFVTALVFLNCVEKSTWSFKAWEQDEIRVGWPLERDPGSFTSQGETLANLLRLLLIIRRVLPQTGRAESGKLSLHGEADPAVAAFFQNLDMDFDVVQSRRDSPEFDPGDSRSLELAFCSHLLLPRPSA</sequence>
<dbReference type="GO" id="GO:0000981">
    <property type="term" value="F:DNA-binding transcription factor activity, RNA polymerase II-specific"/>
    <property type="evidence" value="ECO:0007669"/>
    <property type="project" value="InterPro"/>
</dbReference>
<reference evidence="3 4" key="1">
    <citation type="journal article" date="2017" name="G3 (Bethesda)">
        <title>First Draft Genome Sequence of the Pathogenic Fungus Lomentospora prolificans (Formerly Scedosporium prolificans).</title>
        <authorList>
            <person name="Luo R."/>
            <person name="Zimin A."/>
            <person name="Workman R."/>
            <person name="Fan Y."/>
            <person name="Pertea G."/>
            <person name="Grossman N."/>
            <person name="Wear M.P."/>
            <person name="Jia B."/>
            <person name="Miller H."/>
            <person name="Casadevall A."/>
            <person name="Timp W."/>
            <person name="Zhang S.X."/>
            <person name="Salzberg S.L."/>
        </authorList>
    </citation>
    <scope>NUCLEOTIDE SEQUENCE [LARGE SCALE GENOMIC DNA]</scope>
    <source>
        <strain evidence="3 4">JHH-5317</strain>
    </source>
</reference>
<evidence type="ECO:0000256" key="1">
    <source>
        <dbReference type="ARBA" id="ARBA00023242"/>
    </source>
</evidence>
<evidence type="ECO:0000313" key="3">
    <source>
        <dbReference type="EMBL" id="PKS08997.1"/>
    </source>
</evidence>
<proteinExistence type="predicted"/>
<feature type="region of interest" description="Disordered" evidence="2">
    <location>
        <begin position="266"/>
        <end position="287"/>
    </location>
</feature>
<dbReference type="STRING" id="41688.A0A2N3N9B9"/>
<dbReference type="GO" id="GO:0008270">
    <property type="term" value="F:zinc ion binding"/>
    <property type="evidence" value="ECO:0007669"/>
    <property type="project" value="InterPro"/>
</dbReference>
<dbReference type="InParanoid" id="A0A2N3N9B9"/>
<feature type="region of interest" description="Disordered" evidence="2">
    <location>
        <begin position="307"/>
        <end position="341"/>
    </location>
</feature>
<name>A0A2N3N9B9_9PEZI</name>
<evidence type="ECO:0000313" key="4">
    <source>
        <dbReference type="Proteomes" id="UP000233524"/>
    </source>
</evidence>